<dbReference type="PANTHER" id="PTHR43285">
    <property type="entry name" value="ANTHRANILATE PHOSPHORIBOSYLTRANSFERASE"/>
    <property type="match status" value="1"/>
</dbReference>
<proteinExistence type="predicted"/>
<dbReference type="GO" id="GO:0004048">
    <property type="term" value="F:anthranilate phosphoribosyltransferase activity"/>
    <property type="evidence" value="ECO:0007669"/>
    <property type="project" value="InterPro"/>
</dbReference>
<protein>
    <recommendedName>
        <fullName evidence="5">Glycosyl transferase family 3 domain-containing protein</fullName>
    </recommendedName>
</protein>
<dbReference type="Proteomes" id="UP000538929">
    <property type="component" value="Unassembled WGS sequence"/>
</dbReference>
<dbReference type="GO" id="GO:0000162">
    <property type="term" value="P:L-tryptophan biosynthetic process"/>
    <property type="evidence" value="ECO:0007669"/>
    <property type="project" value="UniProtKB-KW"/>
</dbReference>
<evidence type="ECO:0000313" key="6">
    <source>
        <dbReference type="EMBL" id="MBB0242730.1"/>
    </source>
</evidence>
<keyword evidence="1" id="KW-0328">Glycosyltransferase</keyword>
<keyword evidence="7" id="KW-1185">Reference proteome</keyword>
<evidence type="ECO:0000256" key="2">
    <source>
        <dbReference type="ARBA" id="ARBA00022679"/>
    </source>
</evidence>
<evidence type="ECO:0000256" key="4">
    <source>
        <dbReference type="ARBA" id="ARBA00023141"/>
    </source>
</evidence>
<keyword evidence="4" id="KW-0057">Aromatic amino acid biosynthesis</keyword>
<dbReference type="InterPro" id="IPR035902">
    <property type="entry name" value="Nuc_phospho_transferase"/>
</dbReference>
<dbReference type="EMBL" id="VKHT01000015">
    <property type="protein sequence ID" value="MBB0242730.1"/>
    <property type="molecule type" value="Genomic_DNA"/>
</dbReference>
<dbReference type="Pfam" id="PF00591">
    <property type="entry name" value="Glycos_transf_3"/>
    <property type="match status" value="1"/>
</dbReference>
<evidence type="ECO:0000259" key="5">
    <source>
        <dbReference type="Pfam" id="PF00591"/>
    </source>
</evidence>
<dbReference type="InterPro" id="IPR005940">
    <property type="entry name" value="Anthranilate_Pribosyl_Tfrase"/>
</dbReference>
<gene>
    <name evidence="6" type="ORF">FNQ90_01050</name>
</gene>
<dbReference type="InterPro" id="IPR000312">
    <property type="entry name" value="Glycosyl_Trfase_fam3"/>
</dbReference>
<keyword evidence="3" id="KW-0822">Tryptophan biosynthesis</keyword>
<name>A0A7W3T9Y6_9ACTN</name>
<dbReference type="AlphaFoldDB" id="A0A7W3T9Y6"/>
<sequence length="351" mass="36538">MHDAFTALRNGRRVDAATWSSFWDELSADTLEPGEPASLMAELCRDSVSPETLTDLVRSLHARRPGPVRSFPGAVNVVGTGGGAATFNISTAAALVAAALGTPVLKTGSRAHTSAYGSIDLLTRLGIPLTKSHDETAASLGRHGIAFAGYFVYPVELTVLARRILPLPMRPYGRLLNTLGPFLPALPGTRQVTGLSGPGLLPLARSLATAVEDREVWLCTNDVGTDELIGFADNVIHPGARLPLIRLNRHTLNTTDGALADLAPVTEPDRVVDHFLDVVSGRAGTVATETVALNAAALTIAAGRRTHWRPAVAEAVAAMRDGAVAELVAAVRADAMAAAPPQPVGEGVSGG</sequence>
<dbReference type="RefSeq" id="WP_182604524.1">
    <property type="nucleotide sequence ID" value="NZ_VKHT01000015.1"/>
</dbReference>
<comment type="caution">
    <text evidence="6">The sequence shown here is derived from an EMBL/GenBank/DDBJ whole genome shotgun (WGS) entry which is preliminary data.</text>
</comment>
<feature type="domain" description="Glycosyl transferase family 3" evidence="5">
    <location>
        <begin position="74"/>
        <end position="323"/>
    </location>
</feature>
<keyword evidence="2" id="KW-0808">Transferase</keyword>
<accession>A0A7W3T9Y6</accession>
<evidence type="ECO:0000256" key="3">
    <source>
        <dbReference type="ARBA" id="ARBA00022822"/>
    </source>
</evidence>
<dbReference type="SUPFAM" id="SSF52418">
    <property type="entry name" value="Nucleoside phosphorylase/phosphoribosyltransferase catalytic domain"/>
    <property type="match status" value="1"/>
</dbReference>
<evidence type="ECO:0000313" key="7">
    <source>
        <dbReference type="Proteomes" id="UP000538929"/>
    </source>
</evidence>
<dbReference type="GO" id="GO:0005829">
    <property type="term" value="C:cytosol"/>
    <property type="evidence" value="ECO:0007669"/>
    <property type="project" value="TreeGrafter"/>
</dbReference>
<evidence type="ECO:0000256" key="1">
    <source>
        <dbReference type="ARBA" id="ARBA00022676"/>
    </source>
</evidence>
<dbReference type="Gene3D" id="3.40.1030.10">
    <property type="entry name" value="Nucleoside phosphorylase/phosphoribosyltransferase catalytic domain"/>
    <property type="match status" value="1"/>
</dbReference>
<dbReference type="PANTHER" id="PTHR43285:SF2">
    <property type="entry name" value="ANTHRANILATE PHOSPHORIBOSYLTRANSFERASE"/>
    <property type="match status" value="1"/>
</dbReference>
<reference evidence="7" key="1">
    <citation type="submission" date="2019-10" db="EMBL/GenBank/DDBJ databases">
        <title>Streptomyces sp. nov., a novel actinobacterium isolated from alkaline environment.</title>
        <authorList>
            <person name="Golinska P."/>
        </authorList>
    </citation>
    <scope>NUCLEOTIDE SEQUENCE [LARGE SCALE GENOMIC DNA]</scope>
    <source>
        <strain evidence="7">DSM 42118</strain>
    </source>
</reference>
<organism evidence="6 7">
    <name type="scientific">Streptomyces alkaliphilus</name>
    <dbReference type="NCBI Taxonomy" id="1472722"/>
    <lineage>
        <taxon>Bacteria</taxon>
        <taxon>Bacillati</taxon>
        <taxon>Actinomycetota</taxon>
        <taxon>Actinomycetes</taxon>
        <taxon>Kitasatosporales</taxon>
        <taxon>Streptomycetaceae</taxon>
        <taxon>Streptomyces</taxon>
    </lineage>
</organism>
<keyword evidence="3" id="KW-0028">Amino-acid biosynthesis</keyword>